<keyword evidence="1" id="KW-1133">Transmembrane helix</keyword>
<accession>A0A2M7QJT4</accession>
<dbReference type="EMBL" id="PFLI01000069">
    <property type="protein sequence ID" value="PIY72206.1"/>
    <property type="molecule type" value="Genomic_DNA"/>
</dbReference>
<dbReference type="AlphaFoldDB" id="A0A2M7QJT4"/>
<dbReference type="Pfam" id="PF00404">
    <property type="entry name" value="Dockerin_1"/>
    <property type="match status" value="1"/>
</dbReference>
<dbReference type="GO" id="GO:0000272">
    <property type="term" value="P:polysaccharide catabolic process"/>
    <property type="evidence" value="ECO:0007669"/>
    <property type="project" value="InterPro"/>
</dbReference>
<reference evidence="4" key="1">
    <citation type="submission" date="2017-09" db="EMBL/GenBank/DDBJ databases">
        <title>Depth-based differentiation of microbial function through sediment-hosted aquifers and enrichment of novel symbionts in the deep terrestrial subsurface.</title>
        <authorList>
            <person name="Probst A.J."/>
            <person name="Ladd B."/>
            <person name="Jarett J.K."/>
            <person name="Geller-Mcgrath D.E."/>
            <person name="Sieber C.M.K."/>
            <person name="Emerson J.B."/>
            <person name="Anantharaman K."/>
            <person name="Thomas B.C."/>
            <person name="Malmstrom R."/>
            <person name="Stieglmeier M."/>
            <person name="Klingl A."/>
            <person name="Woyke T."/>
            <person name="Ryan C.M."/>
            <person name="Banfield J.F."/>
        </authorList>
    </citation>
    <scope>NUCLEOTIDE SEQUENCE [LARGE SCALE GENOMIC DNA]</scope>
</reference>
<keyword evidence="1" id="KW-0472">Membrane</keyword>
<evidence type="ECO:0000259" key="2">
    <source>
        <dbReference type="PROSITE" id="PS51766"/>
    </source>
</evidence>
<keyword evidence="1" id="KW-0812">Transmembrane</keyword>
<dbReference type="CDD" id="cd14256">
    <property type="entry name" value="Dockerin_I"/>
    <property type="match status" value="1"/>
</dbReference>
<evidence type="ECO:0000313" key="3">
    <source>
        <dbReference type="EMBL" id="PIY72206.1"/>
    </source>
</evidence>
<gene>
    <name evidence="3" type="ORF">COY87_02180</name>
</gene>
<name>A0A2M7QJT4_9BACT</name>
<protein>
    <recommendedName>
        <fullName evidence="2">Dockerin domain-containing protein</fullName>
    </recommendedName>
</protein>
<comment type="caution">
    <text evidence="3">The sequence shown here is derived from an EMBL/GenBank/DDBJ whole genome shotgun (WGS) entry which is preliminary data.</text>
</comment>
<feature type="transmembrane region" description="Helical" evidence="1">
    <location>
        <begin position="12"/>
        <end position="33"/>
    </location>
</feature>
<dbReference type="GO" id="GO:0004553">
    <property type="term" value="F:hydrolase activity, hydrolyzing O-glycosyl compounds"/>
    <property type="evidence" value="ECO:0007669"/>
    <property type="project" value="InterPro"/>
</dbReference>
<sequence length="381" mass="41445">MISKLKVKRTLRIVFILICITIIFVLLGISILLNKSVSKKTKATGNEGITATLQISKQSVKKGEETTVLISGTSSAQIRVIGYLGALMFDKSKFQVKDIQYKLGVVSKDLGNETASISAVNELGKAYLQGEIQSAQGHLFSGKTDIASVVLVALEEAKPQFNFINIKFYRINIDNTLTEIPSDDVDSNKQTSTVSLKIKLKLHGYIPKVGVSSRSVNVKIKLGGGSLDTTTPYQTALFSSGLDGVWTGTVHFESVPAGENYYVLIKGGKHIQRKVCDNLPTETEIKLYQCSENKINLISGENSLDLTGILQFAGDLNLETGQDGGVNSADFSVINKAINSKTPIDAATIERGDVNFDGVIDSQDFSLMNKTMEMKMNKDEE</sequence>
<proteinExistence type="predicted"/>
<dbReference type="Proteomes" id="UP000229401">
    <property type="component" value="Unassembled WGS sequence"/>
</dbReference>
<dbReference type="Gene3D" id="1.10.1330.10">
    <property type="entry name" value="Dockerin domain"/>
    <property type="match status" value="1"/>
</dbReference>
<dbReference type="InterPro" id="IPR002105">
    <property type="entry name" value="Dockerin_1_rpt"/>
</dbReference>
<dbReference type="InterPro" id="IPR036439">
    <property type="entry name" value="Dockerin_dom_sf"/>
</dbReference>
<evidence type="ECO:0000256" key="1">
    <source>
        <dbReference type="SAM" id="Phobius"/>
    </source>
</evidence>
<organism evidence="3 4">
    <name type="scientific">Candidatus Roizmanbacteria bacterium CG_4_10_14_0_8_um_filter_33_9</name>
    <dbReference type="NCBI Taxonomy" id="1974826"/>
    <lineage>
        <taxon>Bacteria</taxon>
        <taxon>Candidatus Roizmaniibacteriota</taxon>
    </lineage>
</organism>
<feature type="domain" description="Dockerin" evidence="2">
    <location>
        <begin position="309"/>
        <end position="381"/>
    </location>
</feature>
<dbReference type="SUPFAM" id="SSF63446">
    <property type="entry name" value="Type I dockerin domain"/>
    <property type="match status" value="1"/>
</dbReference>
<dbReference type="InterPro" id="IPR016134">
    <property type="entry name" value="Dockerin_dom"/>
</dbReference>
<evidence type="ECO:0000313" key="4">
    <source>
        <dbReference type="Proteomes" id="UP000229401"/>
    </source>
</evidence>
<dbReference type="PROSITE" id="PS00448">
    <property type="entry name" value="CLOS_CELLULOSOME_RPT"/>
    <property type="match status" value="1"/>
</dbReference>
<dbReference type="PROSITE" id="PS51766">
    <property type="entry name" value="DOCKERIN"/>
    <property type="match status" value="1"/>
</dbReference>